<protein>
    <recommendedName>
        <fullName evidence="3">DUF5317 domain-containing protein</fullName>
    </recommendedName>
</protein>
<accession>A0A7C4KZ02</accession>
<evidence type="ECO:0000256" key="1">
    <source>
        <dbReference type="SAM" id="Phobius"/>
    </source>
</evidence>
<keyword evidence="1" id="KW-0472">Membrane</keyword>
<keyword evidence="1" id="KW-1133">Transmembrane helix</keyword>
<proteinExistence type="predicted"/>
<reference evidence="2" key="1">
    <citation type="journal article" date="2020" name="mSystems">
        <title>Genome- and Community-Level Interaction Insights into Carbon Utilization and Element Cycling Functions of Hydrothermarchaeota in Hydrothermal Sediment.</title>
        <authorList>
            <person name="Zhou Z."/>
            <person name="Liu Y."/>
            <person name="Xu W."/>
            <person name="Pan J."/>
            <person name="Luo Z.H."/>
            <person name="Li M."/>
        </authorList>
    </citation>
    <scope>NUCLEOTIDE SEQUENCE [LARGE SCALE GENOMIC DNA]</scope>
    <source>
        <strain evidence="2">SpSt-556</strain>
    </source>
</reference>
<evidence type="ECO:0008006" key="3">
    <source>
        <dbReference type="Google" id="ProtNLM"/>
    </source>
</evidence>
<dbReference type="Pfam" id="PF17248">
    <property type="entry name" value="DUF5317"/>
    <property type="match status" value="1"/>
</dbReference>
<keyword evidence="1" id="KW-0812">Transmembrane</keyword>
<organism evidence="2">
    <name type="scientific">Bellilinea caldifistulae</name>
    <dbReference type="NCBI Taxonomy" id="360411"/>
    <lineage>
        <taxon>Bacteria</taxon>
        <taxon>Bacillati</taxon>
        <taxon>Chloroflexota</taxon>
        <taxon>Anaerolineae</taxon>
        <taxon>Anaerolineales</taxon>
        <taxon>Anaerolineaceae</taxon>
        <taxon>Bellilinea</taxon>
    </lineage>
</organism>
<feature type="transmembrane region" description="Helical" evidence="1">
    <location>
        <begin position="84"/>
        <end position="105"/>
    </location>
</feature>
<gene>
    <name evidence="2" type="ORF">ENT17_04185</name>
</gene>
<dbReference type="InterPro" id="IPR035168">
    <property type="entry name" value="DUF5317"/>
</dbReference>
<comment type="caution">
    <text evidence="2">The sequence shown here is derived from an EMBL/GenBank/DDBJ whole genome shotgun (WGS) entry which is preliminary data.</text>
</comment>
<feature type="transmembrane region" description="Helical" evidence="1">
    <location>
        <begin position="160"/>
        <end position="181"/>
    </location>
</feature>
<feature type="transmembrane region" description="Helical" evidence="1">
    <location>
        <begin position="28"/>
        <end position="48"/>
    </location>
</feature>
<sequence>MILLAAVIAGLTLGLIRAKVGNRPYRPFSMRWGWMVLVALIIQWLAFGFPLTRAIYPDEAASISLVLSQVILLIFAWFNRKIPGFWLLITGLVLNLLVISLNGGFMPISPETTHWLRGDPISAGWEVGERLGTGKDVVLPVEQTKLEFLSDRFRTPDNPYYRVAFSAGDVLIAFGAFWLLWSVGGRSEQNSRKET</sequence>
<feature type="transmembrane region" description="Helical" evidence="1">
    <location>
        <begin position="60"/>
        <end position="78"/>
    </location>
</feature>
<dbReference type="AlphaFoldDB" id="A0A7C4KZ02"/>
<evidence type="ECO:0000313" key="2">
    <source>
        <dbReference type="EMBL" id="HGS86797.1"/>
    </source>
</evidence>
<dbReference type="EMBL" id="DSXR01000051">
    <property type="protein sequence ID" value="HGS86797.1"/>
    <property type="molecule type" value="Genomic_DNA"/>
</dbReference>
<name>A0A7C4KZ02_9CHLR</name>